<name>A0A8K0FZF9_IGNLU</name>
<evidence type="ECO:0000256" key="5">
    <source>
        <dbReference type="SAM" id="MobiDB-lite"/>
    </source>
</evidence>
<comment type="subcellular location">
    <subcellularLocation>
        <location evidence="1">Cytoplasm</location>
    </subcellularLocation>
</comment>
<feature type="compositionally biased region" description="Low complexity" evidence="5">
    <location>
        <begin position="1445"/>
        <end position="1457"/>
    </location>
</feature>
<feature type="region of interest" description="Disordered" evidence="5">
    <location>
        <begin position="186"/>
        <end position="246"/>
    </location>
</feature>
<feature type="coiled-coil region" evidence="4">
    <location>
        <begin position="1127"/>
        <end position="1154"/>
    </location>
</feature>
<keyword evidence="2" id="KW-0963">Cytoplasm</keyword>
<dbReference type="Pfam" id="PF00169">
    <property type="entry name" value="PH"/>
    <property type="match status" value="1"/>
</dbReference>
<dbReference type="GO" id="GO:0016020">
    <property type="term" value="C:membrane"/>
    <property type="evidence" value="ECO:0007669"/>
    <property type="project" value="UniProtKB-ARBA"/>
</dbReference>
<feature type="compositionally biased region" description="Basic and acidic residues" evidence="5">
    <location>
        <begin position="1372"/>
        <end position="1397"/>
    </location>
</feature>
<protein>
    <recommendedName>
        <fullName evidence="6">PH domain-containing protein</fullName>
    </recommendedName>
</protein>
<comment type="caution">
    <text evidence="7">The sequence shown here is derived from an EMBL/GenBank/DDBJ whole genome shotgun (WGS) entry which is preliminary data.</text>
</comment>
<feature type="region of interest" description="Disordered" evidence="5">
    <location>
        <begin position="868"/>
        <end position="921"/>
    </location>
</feature>
<feature type="compositionally biased region" description="Polar residues" evidence="5">
    <location>
        <begin position="1645"/>
        <end position="1668"/>
    </location>
</feature>
<proteinExistence type="predicted"/>
<feature type="compositionally biased region" description="Polar residues" evidence="5">
    <location>
        <begin position="352"/>
        <end position="362"/>
    </location>
</feature>
<dbReference type="EMBL" id="VTPC01090611">
    <property type="protein sequence ID" value="KAF2882507.1"/>
    <property type="molecule type" value="Genomic_DNA"/>
</dbReference>
<reference evidence="7" key="1">
    <citation type="submission" date="2019-08" db="EMBL/GenBank/DDBJ databases">
        <title>The genome of the North American firefly Photinus pyralis.</title>
        <authorList>
            <consortium name="Photinus pyralis genome working group"/>
            <person name="Fallon T.R."/>
            <person name="Sander Lower S.E."/>
            <person name="Weng J.-K."/>
        </authorList>
    </citation>
    <scope>NUCLEOTIDE SEQUENCE</scope>
    <source>
        <strain evidence="7">TRF0915ILg1</strain>
        <tissue evidence="7">Whole body</tissue>
    </source>
</reference>
<feature type="region of interest" description="Disordered" evidence="5">
    <location>
        <begin position="74"/>
        <end position="125"/>
    </location>
</feature>
<feature type="region of interest" description="Disordered" evidence="5">
    <location>
        <begin position="352"/>
        <end position="436"/>
    </location>
</feature>
<evidence type="ECO:0000313" key="7">
    <source>
        <dbReference type="EMBL" id="KAF2882507.1"/>
    </source>
</evidence>
<organism evidence="7 8">
    <name type="scientific">Ignelater luminosus</name>
    <name type="common">Cucubano</name>
    <name type="synonym">Pyrophorus luminosus</name>
    <dbReference type="NCBI Taxonomy" id="2038154"/>
    <lineage>
        <taxon>Eukaryota</taxon>
        <taxon>Metazoa</taxon>
        <taxon>Ecdysozoa</taxon>
        <taxon>Arthropoda</taxon>
        <taxon>Hexapoda</taxon>
        <taxon>Insecta</taxon>
        <taxon>Pterygota</taxon>
        <taxon>Neoptera</taxon>
        <taxon>Endopterygota</taxon>
        <taxon>Coleoptera</taxon>
        <taxon>Polyphaga</taxon>
        <taxon>Elateriformia</taxon>
        <taxon>Elateroidea</taxon>
        <taxon>Elateridae</taxon>
        <taxon>Agrypninae</taxon>
        <taxon>Pyrophorini</taxon>
        <taxon>Ignelater</taxon>
    </lineage>
</organism>
<keyword evidence="3" id="KW-0597">Phosphoprotein</keyword>
<dbReference type="InterPro" id="IPR057971">
    <property type="entry name" value="PKHA4-7_TBCA"/>
</dbReference>
<feature type="compositionally biased region" description="Polar residues" evidence="5">
    <location>
        <begin position="228"/>
        <end position="237"/>
    </location>
</feature>
<feature type="compositionally biased region" description="Polar residues" evidence="5">
    <location>
        <begin position="1411"/>
        <end position="1440"/>
    </location>
</feature>
<feature type="compositionally biased region" description="Polar residues" evidence="5">
    <location>
        <begin position="1358"/>
        <end position="1371"/>
    </location>
</feature>
<feature type="compositionally biased region" description="Polar residues" evidence="5">
    <location>
        <begin position="200"/>
        <end position="217"/>
    </location>
</feature>
<feature type="region of interest" description="Disordered" evidence="5">
    <location>
        <begin position="1358"/>
        <end position="1463"/>
    </location>
</feature>
<gene>
    <name evidence="7" type="ORF">ILUMI_23668</name>
</gene>
<dbReference type="InterPro" id="IPR001849">
    <property type="entry name" value="PH_domain"/>
</dbReference>
<dbReference type="PANTHER" id="PTHR12752:SF9">
    <property type="entry name" value="KRAMER, ISOFORM I"/>
    <property type="match status" value="1"/>
</dbReference>
<evidence type="ECO:0000256" key="3">
    <source>
        <dbReference type="ARBA" id="ARBA00022553"/>
    </source>
</evidence>
<evidence type="ECO:0000256" key="4">
    <source>
        <dbReference type="SAM" id="Coils"/>
    </source>
</evidence>
<dbReference type="InterPro" id="IPR040392">
    <property type="entry name" value="PKHA4-7_PH"/>
</dbReference>
<dbReference type="FunFam" id="2.30.29.30:FF:000103">
    <property type="entry name" value="Pleckstrin homology domain-containing family A member 4"/>
    <property type="match status" value="1"/>
</dbReference>
<feature type="compositionally biased region" description="Polar residues" evidence="5">
    <location>
        <begin position="1267"/>
        <end position="1294"/>
    </location>
</feature>
<keyword evidence="8" id="KW-1185">Reference proteome</keyword>
<feature type="region of interest" description="Disordered" evidence="5">
    <location>
        <begin position="1712"/>
        <end position="1738"/>
    </location>
</feature>
<feature type="compositionally biased region" description="Polar residues" evidence="5">
    <location>
        <begin position="907"/>
        <end position="921"/>
    </location>
</feature>
<dbReference type="InterPro" id="IPR011993">
    <property type="entry name" value="PH-like_dom_sf"/>
</dbReference>
<feature type="region of interest" description="Disordered" evidence="5">
    <location>
        <begin position="1267"/>
        <end position="1298"/>
    </location>
</feature>
<feature type="domain" description="PH" evidence="6">
    <location>
        <begin position="247"/>
        <end position="346"/>
    </location>
</feature>
<dbReference type="Pfam" id="PF25541">
    <property type="entry name" value="TBCA_PH"/>
    <property type="match status" value="1"/>
</dbReference>
<dbReference type="SUPFAM" id="SSF50729">
    <property type="entry name" value="PH domain-like"/>
    <property type="match status" value="1"/>
</dbReference>
<feature type="compositionally biased region" description="Polar residues" evidence="5">
    <location>
        <begin position="372"/>
        <end position="413"/>
    </location>
</feature>
<feature type="compositionally biased region" description="Basic and acidic residues" evidence="5">
    <location>
        <begin position="508"/>
        <end position="517"/>
    </location>
</feature>
<dbReference type="OrthoDB" id="43122at2759"/>
<dbReference type="PROSITE" id="PS50003">
    <property type="entry name" value="PH_DOMAIN"/>
    <property type="match status" value="1"/>
</dbReference>
<feature type="region of interest" description="Disordered" evidence="5">
    <location>
        <begin position="508"/>
        <end position="531"/>
    </location>
</feature>
<dbReference type="CDD" id="cd13248">
    <property type="entry name" value="PH_PEPP1_2_3"/>
    <property type="match status" value="1"/>
</dbReference>
<evidence type="ECO:0000259" key="6">
    <source>
        <dbReference type="PROSITE" id="PS50003"/>
    </source>
</evidence>
<feature type="region of interest" description="Disordered" evidence="5">
    <location>
        <begin position="935"/>
        <end position="958"/>
    </location>
</feature>
<evidence type="ECO:0000256" key="2">
    <source>
        <dbReference type="ARBA" id="ARBA00022490"/>
    </source>
</evidence>
<keyword evidence="4" id="KW-0175">Coiled coil</keyword>
<sequence>MFFWDQWHLWWCYGVRLDPTSMENKKGAYANSGSTPTNEVLVNEAIPKHVHQHNTAPQHLRLLQYGLKIPNHQHTQLNHTSPHQHQAPVAPHVHQHQHQTQSSYQPPPVHQHVQSSPHQHQSNTPNLYQNQMIHQQYMHQHQQKNQNQQNQTAHQNHYYYQNTNQSPSVHTHNINQLNQQNAQIWVPHQPPGHYHPQQQNKPEPQTHQYSSKSLQQPKQKDIERKKASGNNNQQLRSPSAKRPPEAPVTIQGWLHKQGSDGLMLWKKRWFVLSEYCLFYYKGPEEEKLLGSILLPSYKVSICGPEHKVNRKYAFKCEHANMRTYILAADSQELVMQWVRLLNMACLLQTTSETEHQISQSPSTPNPPAESPTIRQQVSSQNLRNTPVHMHSSSNTTDLSNPSQQELSQYSQPLYANAPPKPRRLTDGYSSPSSEMLDRYSGESKYVTLQQPSQYNAQPIYVSRVSAKSPIHVYGNPQVLSEYLQGSIQQPIYNKHLHVPEYGVTPVRDNHNVERRTPDTYGRSKLNPSKAIHPSDYEDVYADQSMYKRPLSPMAYSNSTNRLNPTLSVPAARPYTPIIMRGPKDNLPYIPLQQLQKIPNTIPRPHSADFLEYEVKHQNSNVIARQPRPKSSLDINRHASSDNYFYTEERYAEKMRKSAQYLPKMSKYPCSQNEYATHQQKWPATYNKCETENTFPLTRSNTRSSNFKEVNLQDFCQRDMQPVRSRSVLSDGSLSKEVDMDLQPSSHEHFDKEAVSPAFRSRQEQIYGYSDDLRKSCREYEQFTRSASARLAQNCSQSEGRSMNREGERKREESMKRLLEWKQRMLQSPLNRKVNPGICKGVSGKFNPYYRNNENGYLSNLDMYSDTRRSTNTLPQYNSYSSDDEASGSISITTRDTFPRSVPGKKIWTQNPKPVQSKSSTNLLRGYENDYVVSRRPQQGYSMSQGRSQHDLSSDTSQSSSCRRANWQLGDKMNVSAGELLGRTHEELVLLLIQLRRQSANNCNAIEACYNEIDSIQSKLPKMDAAKRLENLQKLEQIKQHLLELEKQYEKGKPLVNLVDNMVKLGSLYRFPKDHNNYPYVKDRLEFNQQIQERRLLAEERRDWNRLSPNHTELQAKVQQLYQLDRLIQEESETLQGLQQDKEEIERALGGLRHRLIKGFKDPAEVEQARKQQIILENELSRVHSMLAQNSRKLEETVAGNARLEQELLVLKQKLQISRQQRSSPQISNAGDSLPCVIGTSAMLESDLHRVQQKVGDLQRQRQEISMQVRQLTDRSNSLQQSRPSSVMPSQVNQGNKKKMNSLWRETDLDTMSSVDHGDSWENSTASPITVSPLSINTNVKQNAESDFYGRNFKCSDSASDEAVQNQNTTPQEKQEIKTVRIVKRESERRQRDREKTATGKWDTVVEEEDISQNSSTLYRPTLAQKTQSSTNLELMSPNNSETDKSSSGILSRQSSLSNPSLPQVYSDIRTASTVSVEGSLEKSPELSPIFKSEAARQIIIEMSTHDNPKQTNRRAIPKEKRRHYTAPHNNLIMKSLNQLPTDDKDFDKLDINVRRARDDLDMERALRQRIDAPDVVRSTLSNKELKYNESTIDNILGTPNKIFIPERYVPEQLPQLSAEEQQHRLRKVESIKKMLSDTTIISGSSANLASSDETNSENPSSSITSKATSKMIEEKKQREHLLQLNQILAKQVMEMSKIVAVKALASLPLESERLSSDEDDLSPDTPLPIYQQRDNFYS</sequence>
<dbReference type="Proteomes" id="UP000801492">
    <property type="component" value="Unassembled WGS sequence"/>
</dbReference>
<feature type="compositionally biased region" description="Polar residues" evidence="5">
    <location>
        <begin position="869"/>
        <end position="880"/>
    </location>
</feature>
<accession>A0A8K0FZF9</accession>
<feature type="compositionally biased region" description="Low complexity" evidence="5">
    <location>
        <begin position="83"/>
        <end position="125"/>
    </location>
</feature>
<dbReference type="GO" id="GO:0005737">
    <property type="term" value="C:cytoplasm"/>
    <property type="evidence" value="ECO:0007669"/>
    <property type="project" value="UniProtKB-SubCell"/>
</dbReference>
<feature type="region of interest" description="Disordered" evidence="5">
    <location>
        <begin position="1645"/>
        <end position="1672"/>
    </location>
</feature>
<dbReference type="PANTHER" id="PTHR12752">
    <property type="entry name" value="PHOSPHOINOSITOL 3-PHOSPHATE-BINDING PROTEIN"/>
    <property type="match status" value="1"/>
</dbReference>
<dbReference type="Gene3D" id="2.30.29.30">
    <property type="entry name" value="Pleckstrin-homology domain (PH domain)/Phosphotyrosine-binding domain (PTB)"/>
    <property type="match status" value="1"/>
</dbReference>
<evidence type="ECO:0000256" key="1">
    <source>
        <dbReference type="ARBA" id="ARBA00004496"/>
    </source>
</evidence>
<feature type="compositionally biased region" description="Polar residues" evidence="5">
    <location>
        <begin position="935"/>
        <end position="946"/>
    </location>
</feature>
<dbReference type="SMART" id="SM00233">
    <property type="entry name" value="PH"/>
    <property type="match status" value="1"/>
</dbReference>
<evidence type="ECO:0000313" key="8">
    <source>
        <dbReference type="Proteomes" id="UP000801492"/>
    </source>
</evidence>